<accession>A0ACC0LSW6</accession>
<protein>
    <submittedName>
        <fullName evidence="1">Uncharacterized protein</fullName>
    </submittedName>
</protein>
<keyword evidence="2" id="KW-1185">Reference proteome</keyword>
<dbReference type="EMBL" id="CM046398">
    <property type="protein sequence ID" value="KAI8531429.1"/>
    <property type="molecule type" value="Genomic_DNA"/>
</dbReference>
<comment type="caution">
    <text evidence="1">The sequence shown here is derived from an EMBL/GenBank/DDBJ whole genome shotgun (WGS) entry which is preliminary data.</text>
</comment>
<gene>
    <name evidence="1" type="ORF">RHMOL_Rhmol11G0136300</name>
</gene>
<evidence type="ECO:0000313" key="2">
    <source>
        <dbReference type="Proteomes" id="UP001062846"/>
    </source>
</evidence>
<sequence length="113" mass="12709">MILYAVGFVYMNVVWELASVVSVLEDMKGFKAMTKSRNLIKGKMTVVIFFKLNFAMMGIQILFARERCCDESIVRPRGQLGVQIPVLVDAIQGVRVRAQYPDGDLLCVQIIPP</sequence>
<organism evidence="1 2">
    <name type="scientific">Rhododendron molle</name>
    <name type="common">Chinese azalea</name>
    <name type="synonym">Azalea mollis</name>
    <dbReference type="NCBI Taxonomy" id="49168"/>
    <lineage>
        <taxon>Eukaryota</taxon>
        <taxon>Viridiplantae</taxon>
        <taxon>Streptophyta</taxon>
        <taxon>Embryophyta</taxon>
        <taxon>Tracheophyta</taxon>
        <taxon>Spermatophyta</taxon>
        <taxon>Magnoliopsida</taxon>
        <taxon>eudicotyledons</taxon>
        <taxon>Gunneridae</taxon>
        <taxon>Pentapetalae</taxon>
        <taxon>asterids</taxon>
        <taxon>Ericales</taxon>
        <taxon>Ericaceae</taxon>
        <taxon>Ericoideae</taxon>
        <taxon>Rhodoreae</taxon>
        <taxon>Rhododendron</taxon>
    </lineage>
</organism>
<name>A0ACC0LSW6_RHOML</name>
<dbReference type="Proteomes" id="UP001062846">
    <property type="component" value="Chromosome 11"/>
</dbReference>
<evidence type="ECO:0000313" key="1">
    <source>
        <dbReference type="EMBL" id="KAI8531429.1"/>
    </source>
</evidence>
<reference evidence="1" key="1">
    <citation type="submission" date="2022-02" db="EMBL/GenBank/DDBJ databases">
        <title>Plant Genome Project.</title>
        <authorList>
            <person name="Zhang R.-G."/>
        </authorList>
    </citation>
    <scope>NUCLEOTIDE SEQUENCE</scope>
    <source>
        <strain evidence="1">AT1</strain>
    </source>
</reference>
<proteinExistence type="predicted"/>